<feature type="domain" description="GGDEF" evidence="1">
    <location>
        <begin position="218"/>
        <end position="346"/>
    </location>
</feature>
<organism evidence="2">
    <name type="scientific">Fervidobacterium nodosum</name>
    <dbReference type="NCBI Taxonomy" id="2424"/>
    <lineage>
        <taxon>Bacteria</taxon>
        <taxon>Thermotogati</taxon>
        <taxon>Thermotogota</taxon>
        <taxon>Thermotogae</taxon>
        <taxon>Thermotogales</taxon>
        <taxon>Fervidobacteriaceae</taxon>
        <taxon>Fervidobacterium</taxon>
    </lineage>
</organism>
<comment type="caution">
    <text evidence="2">The sequence shown here is derived from an EMBL/GenBank/DDBJ whole genome shotgun (WGS) entry which is preliminary data.</text>
</comment>
<dbReference type="InterPro" id="IPR000160">
    <property type="entry name" value="GGDEF_dom"/>
</dbReference>
<dbReference type="EMBL" id="DRXW01000283">
    <property type="protein sequence ID" value="HHR34221.1"/>
    <property type="molecule type" value="Genomic_DNA"/>
</dbReference>
<dbReference type="InterPro" id="IPR043128">
    <property type="entry name" value="Rev_trsase/Diguanyl_cyclase"/>
</dbReference>
<evidence type="ECO:0000259" key="1">
    <source>
        <dbReference type="PROSITE" id="PS50887"/>
    </source>
</evidence>
<dbReference type="NCBIfam" id="TIGR00254">
    <property type="entry name" value="GGDEF"/>
    <property type="match status" value="1"/>
</dbReference>
<dbReference type="InterPro" id="IPR029787">
    <property type="entry name" value="Nucleotide_cyclase"/>
</dbReference>
<accession>A0A7C5U6F9</accession>
<evidence type="ECO:0000313" key="2">
    <source>
        <dbReference type="EMBL" id="HHR34221.1"/>
    </source>
</evidence>
<dbReference type="AlphaFoldDB" id="A0A7C5U6F9"/>
<dbReference type="Gene3D" id="3.30.70.270">
    <property type="match status" value="1"/>
</dbReference>
<dbReference type="SMART" id="SM00267">
    <property type="entry name" value="GGDEF"/>
    <property type="match status" value="1"/>
</dbReference>
<proteinExistence type="predicted"/>
<dbReference type="InterPro" id="IPR029016">
    <property type="entry name" value="GAF-like_dom_sf"/>
</dbReference>
<protein>
    <submittedName>
        <fullName evidence="2">Diguanylate cyclase</fullName>
    </submittedName>
</protein>
<gene>
    <name evidence="2" type="ORF">ENM46_04680</name>
</gene>
<dbReference type="PROSITE" id="PS50887">
    <property type="entry name" value="GGDEF"/>
    <property type="match status" value="1"/>
</dbReference>
<dbReference type="SUPFAM" id="SSF55073">
    <property type="entry name" value="Nucleotide cyclase"/>
    <property type="match status" value="1"/>
</dbReference>
<name>A0A7C5U6F9_9BACT</name>
<dbReference type="Pfam" id="PF00990">
    <property type="entry name" value="GGDEF"/>
    <property type="match status" value="1"/>
</dbReference>
<dbReference type="Gene3D" id="3.30.450.40">
    <property type="match status" value="1"/>
</dbReference>
<sequence length="346" mass="40195">MFFKFSKVLLELSKDRETSLKRKDYELLLKTVVDNVNFIHSGSVLIKDEEGIFSYVAAYNHDYKLLDKIKFEEREILMRRFKHVYIIKRKSLDLIKELSNKVGEIDENLRESVKSIENVKAFISIPIRVQRKIIGFFNLDSWESEDIFEEKNFLPVAEMIADLLSLSVERFELIRNLKEKYEELNRISLIDPITFLPNAKSLGNYFERYVAIAKRESSNLYLIRVRIENFDDVVKNKGVEFGNVVLKKLAKLLSKISRKSDLIASLRSGSFAILSISKEAPQSLVNRIYEHLETFQKNVGIELESLVGLAEYGKDGKELDLLINASESRTYKKPLPKKQEVRAIDK</sequence>
<dbReference type="SUPFAM" id="SSF55781">
    <property type="entry name" value="GAF domain-like"/>
    <property type="match status" value="1"/>
</dbReference>
<reference evidence="2" key="1">
    <citation type="journal article" date="2020" name="mSystems">
        <title>Genome- and Community-Level Interaction Insights into Carbon Utilization and Element Cycling Functions of Hydrothermarchaeota in Hydrothermal Sediment.</title>
        <authorList>
            <person name="Zhou Z."/>
            <person name="Liu Y."/>
            <person name="Xu W."/>
            <person name="Pan J."/>
            <person name="Luo Z.H."/>
            <person name="Li M."/>
        </authorList>
    </citation>
    <scope>NUCLEOTIDE SEQUENCE [LARGE SCALE GENOMIC DNA]</scope>
    <source>
        <strain evidence="2">SpSt-1088</strain>
    </source>
</reference>